<dbReference type="STRING" id="402600.SAMN05216188_110187"/>
<dbReference type="RefSeq" id="WP_089953514.1">
    <property type="nucleotide sequence ID" value="NZ_FOFR01000010.1"/>
</dbReference>
<keyword evidence="1" id="KW-0472">Membrane</keyword>
<dbReference type="OrthoDB" id="9802525at2"/>
<keyword evidence="3" id="KW-1185">Reference proteome</keyword>
<evidence type="ECO:0000256" key="1">
    <source>
        <dbReference type="SAM" id="Phobius"/>
    </source>
</evidence>
<protein>
    <submittedName>
        <fullName evidence="2">Uncharacterized protein</fullName>
    </submittedName>
</protein>
<name>A0A1H9NG50_9PSEU</name>
<dbReference type="EMBL" id="FOFR01000010">
    <property type="protein sequence ID" value="SER34747.1"/>
    <property type="molecule type" value="Genomic_DNA"/>
</dbReference>
<organism evidence="2 3">
    <name type="scientific">Lentzea xinjiangensis</name>
    <dbReference type="NCBI Taxonomy" id="402600"/>
    <lineage>
        <taxon>Bacteria</taxon>
        <taxon>Bacillati</taxon>
        <taxon>Actinomycetota</taxon>
        <taxon>Actinomycetes</taxon>
        <taxon>Pseudonocardiales</taxon>
        <taxon>Pseudonocardiaceae</taxon>
        <taxon>Lentzea</taxon>
    </lineage>
</organism>
<dbReference type="SUPFAM" id="SSF53756">
    <property type="entry name" value="UDP-Glycosyltransferase/glycogen phosphorylase"/>
    <property type="match status" value="1"/>
</dbReference>
<accession>A0A1H9NG50</accession>
<evidence type="ECO:0000313" key="3">
    <source>
        <dbReference type="Proteomes" id="UP000199352"/>
    </source>
</evidence>
<feature type="transmembrane region" description="Helical" evidence="1">
    <location>
        <begin position="12"/>
        <end position="35"/>
    </location>
</feature>
<keyword evidence="1" id="KW-1133">Transmembrane helix</keyword>
<evidence type="ECO:0000313" key="2">
    <source>
        <dbReference type="EMBL" id="SER34747.1"/>
    </source>
</evidence>
<sequence>MPEQFPASGLTVVQPIGVAAIGLTTVPGVVAALTLNARVRAVAFASVGGVAYAYVSVLICVVSQSVQQGGLGTFLLGAAAHLSPWTGAALIACALAAASGVFALARHPRFEPGDVNALAQRLHTLVHDAPMRARMGAASSEIISRHTLAATPERFEGLYARAMGRTAPLIALAA</sequence>
<feature type="transmembrane region" description="Helical" evidence="1">
    <location>
        <begin position="85"/>
        <end position="105"/>
    </location>
</feature>
<dbReference type="AlphaFoldDB" id="A0A1H9NG50"/>
<gene>
    <name evidence="2" type="ORF">SAMN05216188_110187</name>
</gene>
<reference evidence="3" key="1">
    <citation type="submission" date="2016-10" db="EMBL/GenBank/DDBJ databases">
        <authorList>
            <person name="Varghese N."/>
            <person name="Submissions S."/>
        </authorList>
    </citation>
    <scope>NUCLEOTIDE SEQUENCE [LARGE SCALE GENOMIC DNA]</scope>
    <source>
        <strain evidence="3">CGMCC 4.3525</strain>
    </source>
</reference>
<proteinExistence type="predicted"/>
<dbReference type="Gene3D" id="3.40.50.2000">
    <property type="entry name" value="Glycogen Phosphorylase B"/>
    <property type="match status" value="2"/>
</dbReference>
<dbReference type="Proteomes" id="UP000199352">
    <property type="component" value="Unassembled WGS sequence"/>
</dbReference>
<keyword evidence="1" id="KW-0812">Transmembrane</keyword>
<feature type="transmembrane region" description="Helical" evidence="1">
    <location>
        <begin position="42"/>
        <end position="65"/>
    </location>
</feature>